<dbReference type="AlphaFoldDB" id="A0A1L9V9S5"/>
<gene>
    <name evidence="1" type="ORF">ASPGLDRAFT_134216</name>
</gene>
<dbReference type="OrthoDB" id="4160516at2759"/>
<dbReference type="GeneID" id="34457536"/>
<accession>A0A1L9V9S5</accession>
<proteinExistence type="predicted"/>
<feature type="non-terminal residue" evidence="1">
    <location>
        <position position="109"/>
    </location>
</feature>
<protein>
    <submittedName>
        <fullName evidence="1">Uncharacterized protein</fullName>
    </submittedName>
</protein>
<dbReference type="STRING" id="1160497.A0A1L9V9S5"/>
<dbReference type="Proteomes" id="UP000184300">
    <property type="component" value="Unassembled WGS sequence"/>
</dbReference>
<dbReference type="PANTHER" id="PTHR10039:SF15">
    <property type="entry name" value="NACHT DOMAIN-CONTAINING PROTEIN"/>
    <property type="match status" value="1"/>
</dbReference>
<evidence type="ECO:0000313" key="1">
    <source>
        <dbReference type="EMBL" id="OJJ80681.1"/>
    </source>
</evidence>
<dbReference type="RefSeq" id="XP_022397379.1">
    <property type="nucleotide sequence ID" value="XM_022541275.1"/>
</dbReference>
<sequence length="109" mass="12556">MLTIDRFFLARLVLDEVLELTTIGQIRKTLQREPQGLQGAFDASVQRIDAQPKPRRSLARRLLSWITYAKRRLKIEEAMCAFAVDEERFDHEYIPSAALLLRVCVGLVV</sequence>
<reference evidence="2" key="1">
    <citation type="journal article" date="2017" name="Genome Biol.">
        <title>Comparative genomics reveals high biological diversity and specific adaptations in the industrially and medically important fungal genus Aspergillus.</title>
        <authorList>
            <person name="de Vries R.P."/>
            <person name="Riley R."/>
            <person name="Wiebenga A."/>
            <person name="Aguilar-Osorio G."/>
            <person name="Amillis S."/>
            <person name="Uchima C.A."/>
            <person name="Anderluh G."/>
            <person name="Asadollahi M."/>
            <person name="Askin M."/>
            <person name="Barry K."/>
            <person name="Battaglia E."/>
            <person name="Bayram O."/>
            <person name="Benocci T."/>
            <person name="Braus-Stromeyer S.A."/>
            <person name="Caldana C."/>
            <person name="Canovas D."/>
            <person name="Cerqueira G.C."/>
            <person name="Chen F."/>
            <person name="Chen W."/>
            <person name="Choi C."/>
            <person name="Clum A."/>
            <person name="Dos Santos R.A."/>
            <person name="Damasio A.R."/>
            <person name="Diallinas G."/>
            <person name="Emri T."/>
            <person name="Fekete E."/>
            <person name="Flipphi M."/>
            <person name="Freyberg S."/>
            <person name="Gallo A."/>
            <person name="Gournas C."/>
            <person name="Habgood R."/>
            <person name="Hainaut M."/>
            <person name="Harispe M.L."/>
            <person name="Henrissat B."/>
            <person name="Hilden K.S."/>
            <person name="Hope R."/>
            <person name="Hossain A."/>
            <person name="Karabika E."/>
            <person name="Karaffa L."/>
            <person name="Karanyi Z."/>
            <person name="Krasevec N."/>
            <person name="Kuo A."/>
            <person name="Kusch H."/>
            <person name="LaButti K."/>
            <person name="Lagendijk E.L."/>
            <person name="Lapidus A."/>
            <person name="Levasseur A."/>
            <person name="Lindquist E."/>
            <person name="Lipzen A."/>
            <person name="Logrieco A.F."/>
            <person name="MacCabe A."/>
            <person name="Maekelae M.R."/>
            <person name="Malavazi I."/>
            <person name="Melin P."/>
            <person name="Meyer V."/>
            <person name="Mielnichuk N."/>
            <person name="Miskei M."/>
            <person name="Molnar A.P."/>
            <person name="Mule G."/>
            <person name="Ngan C.Y."/>
            <person name="Orejas M."/>
            <person name="Orosz E."/>
            <person name="Ouedraogo J.P."/>
            <person name="Overkamp K.M."/>
            <person name="Park H.-S."/>
            <person name="Perrone G."/>
            <person name="Piumi F."/>
            <person name="Punt P.J."/>
            <person name="Ram A.F."/>
            <person name="Ramon A."/>
            <person name="Rauscher S."/>
            <person name="Record E."/>
            <person name="Riano-Pachon D.M."/>
            <person name="Robert V."/>
            <person name="Roehrig J."/>
            <person name="Ruller R."/>
            <person name="Salamov A."/>
            <person name="Salih N.S."/>
            <person name="Samson R.A."/>
            <person name="Sandor E."/>
            <person name="Sanguinetti M."/>
            <person name="Schuetze T."/>
            <person name="Sepcic K."/>
            <person name="Shelest E."/>
            <person name="Sherlock G."/>
            <person name="Sophianopoulou V."/>
            <person name="Squina F.M."/>
            <person name="Sun H."/>
            <person name="Susca A."/>
            <person name="Todd R.B."/>
            <person name="Tsang A."/>
            <person name="Unkles S.E."/>
            <person name="van de Wiele N."/>
            <person name="van Rossen-Uffink D."/>
            <person name="Oliveira J.V."/>
            <person name="Vesth T.C."/>
            <person name="Visser J."/>
            <person name="Yu J.-H."/>
            <person name="Zhou M."/>
            <person name="Andersen M.R."/>
            <person name="Archer D.B."/>
            <person name="Baker S.E."/>
            <person name="Benoit I."/>
            <person name="Brakhage A.A."/>
            <person name="Braus G.H."/>
            <person name="Fischer R."/>
            <person name="Frisvad J.C."/>
            <person name="Goldman G.H."/>
            <person name="Houbraken J."/>
            <person name="Oakley B."/>
            <person name="Pocsi I."/>
            <person name="Scazzocchio C."/>
            <person name="Seiboth B."/>
            <person name="vanKuyk P.A."/>
            <person name="Wortman J."/>
            <person name="Dyer P.S."/>
            <person name="Grigoriev I.V."/>
        </authorList>
    </citation>
    <scope>NUCLEOTIDE SEQUENCE [LARGE SCALE GENOMIC DNA]</scope>
    <source>
        <strain evidence="2">CBS 516.65</strain>
    </source>
</reference>
<dbReference type="PANTHER" id="PTHR10039">
    <property type="entry name" value="AMELOGENIN"/>
    <property type="match status" value="1"/>
</dbReference>
<keyword evidence="2" id="KW-1185">Reference proteome</keyword>
<name>A0A1L9V9S5_ASPGL</name>
<evidence type="ECO:0000313" key="2">
    <source>
        <dbReference type="Proteomes" id="UP000184300"/>
    </source>
</evidence>
<organism evidence="1 2">
    <name type="scientific">Aspergillus glaucus CBS 516.65</name>
    <dbReference type="NCBI Taxonomy" id="1160497"/>
    <lineage>
        <taxon>Eukaryota</taxon>
        <taxon>Fungi</taxon>
        <taxon>Dikarya</taxon>
        <taxon>Ascomycota</taxon>
        <taxon>Pezizomycotina</taxon>
        <taxon>Eurotiomycetes</taxon>
        <taxon>Eurotiomycetidae</taxon>
        <taxon>Eurotiales</taxon>
        <taxon>Aspergillaceae</taxon>
        <taxon>Aspergillus</taxon>
        <taxon>Aspergillus subgen. Aspergillus</taxon>
    </lineage>
</organism>
<dbReference type="VEuPathDB" id="FungiDB:ASPGLDRAFT_134216"/>
<dbReference type="EMBL" id="KV878909">
    <property type="protein sequence ID" value="OJJ80681.1"/>
    <property type="molecule type" value="Genomic_DNA"/>
</dbReference>